<dbReference type="Proteomes" id="UP001152797">
    <property type="component" value="Unassembled WGS sequence"/>
</dbReference>
<dbReference type="AlphaFoldDB" id="A0A9P1CL64"/>
<comment type="caution">
    <text evidence="2">The sequence shown here is derived from an EMBL/GenBank/DDBJ whole genome shotgun (WGS) entry which is preliminary data.</text>
</comment>
<dbReference type="EMBL" id="CAMXCT020001833">
    <property type="protein sequence ID" value="CAL1146811.1"/>
    <property type="molecule type" value="Genomic_DNA"/>
</dbReference>
<sequence>MAHFGAGMPKAGSSTGSTSSIKRIQRELKEICESPSRHWTAGPATDDLFEWIFAVRGPPETDFEGGIYTGKIVLPVNYPLAPPSITLLTPSGRWEVGKKICLSNTNYHPDLWQPAWGIRTMMEALRSHFPVAGDGAIGALDWPSDMRKRLAQESLDFVTLPGSSGSWSKKNRELLPELAPEELKEAQDLVAVNRLTRAAAMLWALCTFALLLEGSCSGNLSVNLTANLTANRSTNNSREVSETEALAAGFCEMQCKKANPDQPCIFDQNCPDLGCNALGFSQCRYCGFGAYVSVPCRGGPRPPPISTCSPLGTFKCDSTCFRDAAGPEINVISQKPGDHYFANHISANGFQEQLQCSKLNGIGGANTYSCVTAMRRETRLRTAHFLQQLTFSADCKFFVKKVWRMSPQPVATCTVRCPIV</sequence>
<accession>A0A9P1CL64</accession>
<dbReference type="SMART" id="SM00212">
    <property type="entry name" value="UBCc"/>
    <property type="match status" value="1"/>
</dbReference>
<name>A0A9P1CL64_9DINO</name>
<keyword evidence="4" id="KW-1185">Reference proteome</keyword>
<organism evidence="2">
    <name type="scientific">Cladocopium goreaui</name>
    <dbReference type="NCBI Taxonomy" id="2562237"/>
    <lineage>
        <taxon>Eukaryota</taxon>
        <taxon>Sar</taxon>
        <taxon>Alveolata</taxon>
        <taxon>Dinophyceae</taxon>
        <taxon>Suessiales</taxon>
        <taxon>Symbiodiniaceae</taxon>
        <taxon>Cladocopium</taxon>
    </lineage>
</organism>
<dbReference type="EMBL" id="CAMXCT030001833">
    <property type="protein sequence ID" value="CAL4780748.1"/>
    <property type="molecule type" value="Genomic_DNA"/>
</dbReference>
<dbReference type="PROSITE" id="PS50127">
    <property type="entry name" value="UBC_2"/>
    <property type="match status" value="1"/>
</dbReference>
<dbReference type="PANTHER" id="PTHR24067">
    <property type="entry name" value="UBIQUITIN-CONJUGATING ENZYME E2"/>
    <property type="match status" value="1"/>
</dbReference>
<reference evidence="2" key="1">
    <citation type="submission" date="2022-10" db="EMBL/GenBank/DDBJ databases">
        <authorList>
            <person name="Chen Y."/>
            <person name="Dougan E. K."/>
            <person name="Chan C."/>
            <person name="Rhodes N."/>
            <person name="Thang M."/>
        </authorList>
    </citation>
    <scope>NUCLEOTIDE SEQUENCE</scope>
</reference>
<dbReference type="OrthoDB" id="1158011at2759"/>
<evidence type="ECO:0000313" key="3">
    <source>
        <dbReference type="EMBL" id="CAL4780748.1"/>
    </source>
</evidence>
<feature type="domain" description="UBC core" evidence="1">
    <location>
        <begin position="19"/>
        <end position="180"/>
    </location>
</feature>
<dbReference type="EMBL" id="CAMXCT010001833">
    <property type="protein sequence ID" value="CAI3993436.1"/>
    <property type="molecule type" value="Genomic_DNA"/>
</dbReference>
<dbReference type="Gene3D" id="3.10.110.10">
    <property type="entry name" value="Ubiquitin Conjugating Enzyme"/>
    <property type="match status" value="1"/>
</dbReference>
<protein>
    <submittedName>
        <fullName evidence="3">Ubiquitin-conjugating enzyme E2 J1 (E 2 ubiquitin-conjugating enzyme J1) (Non-canonical ubiquitin-conjugating enzyme 1) (NCUBE-1) (Yeast ubiquitin-conjugating enzyme UBC6 homolog E) (HsUBC6e)</fullName>
    </submittedName>
</protein>
<dbReference type="InterPro" id="IPR000608">
    <property type="entry name" value="UBC"/>
</dbReference>
<dbReference type="SUPFAM" id="SSF54495">
    <property type="entry name" value="UBC-like"/>
    <property type="match status" value="1"/>
</dbReference>
<evidence type="ECO:0000259" key="1">
    <source>
        <dbReference type="PROSITE" id="PS50127"/>
    </source>
</evidence>
<dbReference type="InterPro" id="IPR050113">
    <property type="entry name" value="Ub_conjugating_enzyme"/>
</dbReference>
<dbReference type="InterPro" id="IPR016135">
    <property type="entry name" value="UBQ-conjugating_enzyme/RWD"/>
</dbReference>
<dbReference type="CDD" id="cd23799">
    <property type="entry name" value="UBCc_UBE2J"/>
    <property type="match status" value="1"/>
</dbReference>
<evidence type="ECO:0000313" key="4">
    <source>
        <dbReference type="Proteomes" id="UP001152797"/>
    </source>
</evidence>
<gene>
    <name evidence="2" type="ORF">C1SCF055_LOCUS20187</name>
</gene>
<dbReference type="Pfam" id="PF00179">
    <property type="entry name" value="UQ_con"/>
    <property type="match status" value="1"/>
</dbReference>
<evidence type="ECO:0000313" key="2">
    <source>
        <dbReference type="EMBL" id="CAI3993436.1"/>
    </source>
</evidence>
<proteinExistence type="predicted"/>
<reference evidence="3 4" key="2">
    <citation type="submission" date="2024-05" db="EMBL/GenBank/DDBJ databases">
        <authorList>
            <person name="Chen Y."/>
            <person name="Shah S."/>
            <person name="Dougan E. K."/>
            <person name="Thang M."/>
            <person name="Chan C."/>
        </authorList>
    </citation>
    <scope>NUCLEOTIDE SEQUENCE [LARGE SCALE GENOMIC DNA]</scope>
</reference>